<evidence type="ECO:0000256" key="11">
    <source>
        <dbReference type="ARBA" id="ARBA00023303"/>
    </source>
</evidence>
<keyword evidence="7 12" id="KW-0472">Membrane</keyword>
<evidence type="ECO:0000256" key="4">
    <source>
        <dbReference type="ARBA" id="ARBA00022692"/>
    </source>
</evidence>
<evidence type="ECO:0000313" key="16">
    <source>
        <dbReference type="RefSeq" id="XP_070143788.1"/>
    </source>
</evidence>
<keyword evidence="5 12" id="KW-1133">Transmembrane helix</keyword>
<accession>A0ABM4GM50</accession>
<evidence type="ECO:0000313" key="15">
    <source>
        <dbReference type="RefSeq" id="XP_041632550.1"/>
    </source>
</evidence>
<feature type="domain" description="Ionotropic glutamate receptor C-terminal" evidence="13">
    <location>
        <begin position="229"/>
        <end position="397"/>
    </location>
</feature>
<dbReference type="Proteomes" id="UP001652661">
    <property type="component" value="Chromosome 4"/>
</dbReference>
<keyword evidence="4 12" id="KW-0812">Transmembrane</keyword>
<dbReference type="SUPFAM" id="SSF53850">
    <property type="entry name" value="Periplasmic binding protein-like II"/>
    <property type="match status" value="1"/>
</dbReference>
<dbReference type="Pfam" id="PF00060">
    <property type="entry name" value="Lig_chan"/>
    <property type="match status" value="2"/>
</dbReference>
<keyword evidence="11" id="KW-0407">Ion channel</keyword>
<evidence type="ECO:0000256" key="9">
    <source>
        <dbReference type="ARBA" id="ARBA00023180"/>
    </source>
</evidence>
<name>A0ABM4GM50_DROKI</name>
<dbReference type="Gene3D" id="3.40.190.10">
    <property type="entry name" value="Periplasmic binding protein-like II"/>
    <property type="match status" value="1"/>
</dbReference>
<keyword evidence="3" id="KW-0813">Transport</keyword>
<dbReference type="RefSeq" id="XP_070143788.1">
    <property type="nucleotide sequence ID" value="XM_070287687.1"/>
</dbReference>
<evidence type="ECO:0000256" key="2">
    <source>
        <dbReference type="ARBA" id="ARBA00008685"/>
    </source>
</evidence>
<dbReference type="InterPro" id="IPR015683">
    <property type="entry name" value="Ionotropic_Glu_rcpt"/>
</dbReference>
<keyword evidence="9" id="KW-0325">Glycoprotein</keyword>
<evidence type="ECO:0000256" key="10">
    <source>
        <dbReference type="ARBA" id="ARBA00023286"/>
    </source>
</evidence>
<dbReference type="PANTHER" id="PTHR18966">
    <property type="entry name" value="IONOTROPIC GLUTAMATE RECEPTOR"/>
    <property type="match status" value="1"/>
</dbReference>
<dbReference type="Gene3D" id="1.10.287.70">
    <property type="match status" value="2"/>
</dbReference>
<keyword evidence="14" id="KW-1185">Reference proteome</keyword>
<reference evidence="15 16" key="1">
    <citation type="submission" date="2025-05" db="UniProtKB">
        <authorList>
            <consortium name="RefSeq"/>
        </authorList>
    </citation>
    <scope>IDENTIFICATION</scope>
    <source>
        <strain evidence="15 16">14028-0561.14</strain>
        <tissue evidence="15 16">Whole fly</tissue>
    </source>
</reference>
<dbReference type="InterPro" id="IPR001320">
    <property type="entry name" value="Iontro_rcpt_C"/>
</dbReference>
<evidence type="ECO:0000256" key="6">
    <source>
        <dbReference type="ARBA" id="ARBA00023065"/>
    </source>
</evidence>
<dbReference type="SMART" id="SM00079">
    <property type="entry name" value="PBPe"/>
    <property type="match status" value="1"/>
</dbReference>
<evidence type="ECO:0000256" key="8">
    <source>
        <dbReference type="ARBA" id="ARBA00023170"/>
    </source>
</evidence>
<proteinExistence type="inferred from homology"/>
<evidence type="ECO:0000259" key="13">
    <source>
        <dbReference type="SMART" id="SM00079"/>
    </source>
</evidence>
<evidence type="ECO:0000256" key="3">
    <source>
        <dbReference type="ARBA" id="ARBA00022448"/>
    </source>
</evidence>
<gene>
    <name evidence="15 16" type="primary">LOC108071560</name>
</gene>
<comment type="subcellular location">
    <subcellularLocation>
        <location evidence="1">Membrane</location>
        <topology evidence="1">Multi-pass membrane protein</topology>
    </subcellularLocation>
</comment>
<dbReference type="RefSeq" id="XP_041632550.1">
    <property type="nucleotide sequence ID" value="XM_041776616.2"/>
</dbReference>
<keyword evidence="8 15" id="KW-0675">Receptor</keyword>
<feature type="transmembrane region" description="Helical" evidence="12">
    <location>
        <begin position="421"/>
        <end position="441"/>
    </location>
</feature>
<feature type="transmembrane region" description="Helical" evidence="12">
    <location>
        <begin position="235"/>
        <end position="257"/>
    </location>
</feature>
<evidence type="ECO:0000256" key="7">
    <source>
        <dbReference type="ARBA" id="ARBA00023136"/>
    </source>
</evidence>
<keyword evidence="6" id="KW-0406">Ion transport</keyword>
<evidence type="ECO:0000256" key="5">
    <source>
        <dbReference type="ARBA" id="ARBA00022989"/>
    </source>
</evidence>
<evidence type="ECO:0000313" key="14">
    <source>
        <dbReference type="Proteomes" id="UP001652661"/>
    </source>
</evidence>
<comment type="similarity">
    <text evidence="2">Belongs to the glutamate-gated ion channel (TC 1.A.10.1) family.</text>
</comment>
<feature type="transmembrane region" description="Helical" evidence="12">
    <location>
        <begin position="94"/>
        <end position="113"/>
    </location>
</feature>
<evidence type="ECO:0000256" key="1">
    <source>
        <dbReference type="ARBA" id="ARBA00004141"/>
    </source>
</evidence>
<protein>
    <submittedName>
        <fullName evidence="15 16">Glutamate receptor ionotropic, kainate 2 isoform X6</fullName>
    </submittedName>
</protein>
<sequence>MNPLAIEIWLYVLAAYILVSFALFVMARFSPYEWKNPHPCFKETDIVENQFSISNSFWFITGTFLRQGSGLNPKISDRAQTKFFSFMNPLAIDIWFYIAFGYIFVSICIWIVARLSPIEWVNAKPPCSRACDHILREIQKENNCFDDEQLEMAERTRKMSENSELCLNSDNKFHDHQEAKVDEYDASDDDNTVDLIRIQNNFTLKNSFWFAIGALMQQGSDLYPRATSTRIVGGCWFFFCLIIISSYTANLAAFLTVERMISPIESASDLAEQTEISYGTLEGGSTMTFFRDSKIGIYQKMWRYMENRKAAVFVKTYEDGITRVMEGSYAFLMESTMLDYAVQRDCNLTQIGGLLDSKGYGIATPKGSPWRDKISLAILELQEKGIIQILYDKWWKNTGDVCNRDDKSKESKANALGVENIGGVFVVLLCGLALAVVVAIFEFCWNSRKNLNTENQSLCSEMAQELRFAIHCHGSKSKHRPKKRNCLKCSAGTTYVPSNLSSTPNAGGVHYNYFN</sequence>
<evidence type="ECO:0000256" key="12">
    <source>
        <dbReference type="SAM" id="Phobius"/>
    </source>
</evidence>
<organism evidence="14 16">
    <name type="scientific">Drosophila kikkawai</name>
    <name type="common">Fruit fly</name>
    <dbReference type="NCBI Taxonomy" id="30033"/>
    <lineage>
        <taxon>Eukaryota</taxon>
        <taxon>Metazoa</taxon>
        <taxon>Ecdysozoa</taxon>
        <taxon>Arthropoda</taxon>
        <taxon>Hexapoda</taxon>
        <taxon>Insecta</taxon>
        <taxon>Pterygota</taxon>
        <taxon>Neoptera</taxon>
        <taxon>Endopterygota</taxon>
        <taxon>Diptera</taxon>
        <taxon>Brachycera</taxon>
        <taxon>Muscomorpha</taxon>
        <taxon>Ephydroidea</taxon>
        <taxon>Drosophilidae</taxon>
        <taxon>Drosophila</taxon>
        <taxon>Sophophora</taxon>
    </lineage>
</organism>
<feature type="transmembrane region" description="Helical" evidence="12">
    <location>
        <begin position="9"/>
        <end position="29"/>
    </location>
</feature>
<dbReference type="GeneID" id="108071560"/>
<keyword evidence="10" id="KW-1071">Ligand-gated ion channel</keyword>